<dbReference type="SUPFAM" id="SSF47413">
    <property type="entry name" value="lambda repressor-like DNA-binding domains"/>
    <property type="match status" value="1"/>
</dbReference>
<dbReference type="EMBL" id="JBFNQD010000005">
    <property type="protein sequence ID" value="MEW9307359.1"/>
    <property type="molecule type" value="Genomic_DNA"/>
</dbReference>
<accession>A0ABV3PP15</accession>
<organism evidence="3 4">
    <name type="scientific">Labrys neptuniae</name>
    <dbReference type="NCBI Taxonomy" id="376174"/>
    <lineage>
        <taxon>Bacteria</taxon>
        <taxon>Pseudomonadati</taxon>
        <taxon>Pseudomonadota</taxon>
        <taxon>Alphaproteobacteria</taxon>
        <taxon>Hyphomicrobiales</taxon>
        <taxon>Xanthobacteraceae</taxon>
        <taxon>Labrys</taxon>
    </lineage>
</organism>
<protein>
    <submittedName>
        <fullName evidence="3">Helix-turn-helix domain-containing protein</fullName>
    </submittedName>
</protein>
<dbReference type="RefSeq" id="WP_367624823.1">
    <property type="nucleotide sequence ID" value="NZ_JBFNQD010000005.1"/>
</dbReference>
<evidence type="ECO:0000259" key="2">
    <source>
        <dbReference type="PROSITE" id="PS50943"/>
    </source>
</evidence>
<feature type="domain" description="HTH cro/C1-type" evidence="2">
    <location>
        <begin position="7"/>
        <end position="63"/>
    </location>
</feature>
<keyword evidence="4" id="KW-1185">Reference proteome</keyword>
<dbReference type="SMART" id="SM00530">
    <property type="entry name" value="HTH_XRE"/>
    <property type="match status" value="1"/>
</dbReference>
<feature type="region of interest" description="Disordered" evidence="1">
    <location>
        <begin position="69"/>
        <end position="97"/>
    </location>
</feature>
<reference evidence="3 4" key="1">
    <citation type="submission" date="2024-07" db="EMBL/GenBank/DDBJ databases">
        <title>Description of Labrys sedimenti sp. nov., isolated from a diclofenac-degrading enrichment culture.</title>
        <authorList>
            <person name="Tancsics A."/>
            <person name="Csepanyi A."/>
        </authorList>
    </citation>
    <scope>NUCLEOTIDE SEQUENCE [LARGE SCALE GENOMIC DNA]</scope>
    <source>
        <strain evidence="3 4">LMG 23578</strain>
    </source>
</reference>
<gene>
    <name evidence="3" type="ORF">ABXS05_17540</name>
</gene>
<proteinExistence type="predicted"/>
<evidence type="ECO:0000313" key="4">
    <source>
        <dbReference type="Proteomes" id="UP001555786"/>
    </source>
</evidence>
<comment type="caution">
    <text evidence="3">The sequence shown here is derived from an EMBL/GenBank/DDBJ whole genome shotgun (WGS) entry which is preliminary data.</text>
</comment>
<evidence type="ECO:0000313" key="3">
    <source>
        <dbReference type="EMBL" id="MEW9307359.1"/>
    </source>
</evidence>
<dbReference type="InterPro" id="IPR001387">
    <property type="entry name" value="Cro/C1-type_HTH"/>
</dbReference>
<dbReference type="InterPro" id="IPR010982">
    <property type="entry name" value="Lambda_DNA-bd_dom_sf"/>
</dbReference>
<dbReference type="Gene3D" id="1.10.260.40">
    <property type="entry name" value="lambda repressor-like DNA-binding domains"/>
    <property type="match status" value="1"/>
</dbReference>
<sequence length="97" mass="10115">MITAAQLRAARALLGIDQKKLAALSDLSVPTIQRMEARTGLIRGNVDSLMKLVEALAAAGVELIGEGSISSSGGRGVRLRQSAPKAPRTVAMDGMEE</sequence>
<dbReference type="Pfam" id="PF01381">
    <property type="entry name" value="HTH_3"/>
    <property type="match status" value="1"/>
</dbReference>
<dbReference type="PROSITE" id="PS50943">
    <property type="entry name" value="HTH_CROC1"/>
    <property type="match status" value="1"/>
</dbReference>
<name>A0ABV3PP15_9HYPH</name>
<dbReference type="Proteomes" id="UP001555786">
    <property type="component" value="Unassembled WGS sequence"/>
</dbReference>
<evidence type="ECO:0000256" key="1">
    <source>
        <dbReference type="SAM" id="MobiDB-lite"/>
    </source>
</evidence>